<dbReference type="GO" id="GO:0009055">
    <property type="term" value="F:electron transfer activity"/>
    <property type="evidence" value="ECO:0007669"/>
    <property type="project" value="InterPro"/>
</dbReference>
<evidence type="ECO:0000256" key="5">
    <source>
        <dbReference type="ARBA" id="ARBA00022475"/>
    </source>
</evidence>
<comment type="subcellular location">
    <subcellularLocation>
        <location evidence="1 19">Cell inner membrane</location>
    </subcellularLocation>
</comment>
<protein>
    <recommendedName>
        <fullName evidence="19">Cbb3-type cytochrome c oxidase subunit</fullName>
    </recommendedName>
</protein>
<keyword evidence="18 19" id="KW-0472">Membrane</keyword>
<evidence type="ECO:0000256" key="9">
    <source>
        <dbReference type="ARBA" id="ARBA00022692"/>
    </source>
</evidence>
<evidence type="ECO:0000256" key="21">
    <source>
        <dbReference type="PIRSR" id="PIRSR000006-2"/>
    </source>
</evidence>
<dbReference type="InterPro" id="IPR004678">
    <property type="entry name" value="Cyt_c_oxidase_cbb3_su3"/>
</dbReference>
<dbReference type="EMBL" id="FOQH01000010">
    <property type="protein sequence ID" value="SFI87221.1"/>
    <property type="molecule type" value="Genomic_DNA"/>
</dbReference>
<dbReference type="InterPro" id="IPR009056">
    <property type="entry name" value="Cyt_c-like_dom"/>
</dbReference>
<dbReference type="GO" id="GO:0005886">
    <property type="term" value="C:plasma membrane"/>
    <property type="evidence" value="ECO:0007669"/>
    <property type="project" value="UniProtKB-SubCell"/>
</dbReference>
<keyword evidence="11" id="KW-0677">Repeat</keyword>
<dbReference type="PIRSF" id="PIRSF000006">
    <property type="entry name" value="Cbb3-Cox_fixP"/>
    <property type="match status" value="1"/>
</dbReference>
<dbReference type="UniPathway" id="UPA00705"/>
<evidence type="ECO:0000256" key="10">
    <source>
        <dbReference type="ARBA" id="ARBA00022723"/>
    </source>
</evidence>
<evidence type="ECO:0000256" key="7">
    <source>
        <dbReference type="ARBA" id="ARBA00022617"/>
    </source>
</evidence>
<keyword evidence="16 19" id="KW-0408">Iron</keyword>
<keyword evidence="7 19" id="KW-0349">Heme</keyword>
<evidence type="ECO:0000256" key="12">
    <source>
        <dbReference type="ARBA" id="ARBA00022781"/>
    </source>
</evidence>
<dbReference type="GO" id="GO:0020037">
    <property type="term" value="F:heme binding"/>
    <property type="evidence" value="ECO:0007669"/>
    <property type="project" value="InterPro"/>
</dbReference>
<keyword evidence="14 22" id="KW-1133">Transmembrane helix</keyword>
<proteinExistence type="inferred from homology"/>
<keyword evidence="9 22" id="KW-0812">Transmembrane</keyword>
<keyword evidence="6 19" id="KW-0997">Cell inner membrane</keyword>
<dbReference type="GO" id="GO:0006119">
    <property type="term" value="P:oxidative phosphorylation"/>
    <property type="evidence" value="ECO:0007669"/>
    <property type="project" value="UniProtKB-UniPathway"/>
</dbReference>
<evidence type="ECO:0000256" key="6">
    <source>
        <dbReference type="ARBA" id="ARBA00022519"/>
    </source>
</evidence>
<evidence type="ECO:0000256" key="4">
    <source>
        <dbReference type="ARBA" id="ARBA00022448"/>
    </source>
</evidence>
<evidence type="ECO:0000256" key="15">
    <source>
        <dbReference type="ARBA" id="ARBA00023002"/>
    </source>
</evidence>
<organism evidence="24 25">
    <name type="scientific">Albimonas pacifica</name>
    <dbReference type="NCBI Taxonomy" id="1114924"/>
    <lineage>
        <taxon>Bacteria</taxon>
        <taxon>Pseudomonadati</taxon>
        <taxon>Pseudomonadota</taxon>
        <taxon>Alphaproteobacteria</taxon>
        <taxon>Rhodobacterales</taxon>
        <taxon>Paracoccaceae</taxon>
        <taxon>Albimonas</taxon>
    </lineage>
</organism>
<dbReference type="InterPro" id="IPR036909">
    <property type="entry name" value="Cyt_c-like_dom_sf"/>
</dbReference>
<gene>
    <name evidence="24" type="ORF">SAMN05216258_110145</name>
</gene>
<comment type="subunit">
    <text evidence="19">Component of the cbb3-type cytochrome c oxidase.</text>
</comment>
<evidence type="ECO:0000256" key="20">
    <source>
        <dbReference type="PIRSR" id="PIRSR000006-1"/>
    </source>
</evidence>
<keyword evidence="8 19" id="KW-0679">Respiratory chain</keyword>
<evidence type="ECO:0000256" key="18">
    <source>
        <dbReference type="ARBA" id="ARBA00023136"/>
    </source>
</evidence>
<evidence type="ECO:0000256" key="1">
    <source>
        <dbReference type="ARBA" id="ARBA00004533"/>
    </source>
</evidence>
<evidence type="ECO:0000256" key="17">
    <source>
        <dbReference type="ARBA" id="ARBA00023065"/>
    </source>
</evidence>
<evidence type="ECO:0000256" key="2">
    <source>
        <dbReference type="ARBA" id="ARBA00004673"/>
    </source>
</evidence>
<dbReference type="GO" id="GO:1902600">
    <property type="term" value="P:proton transmembrane transport"/>
    <property type="evidence" value="ECO:0007669"/>
    <property type="project" value="UniProtKB-KW"/>
</dbReference>
<evidence type="ECO:0000256" key="14">
    <source>
        <dbReference type="ARBA" id="ARBA00022989"/>
    </source>
</evidence>
<comment type="similarity">
    <text evidence="3 19">Belongs to the CcoP / FixP family.</text>
</comment>
<dbReference type="RefSeq" id="WP_092863389.1">
    <property type="nucleotide sequence ID" value="NZ_FOQH01000010.1"/>
</dbReference>
<dbReference type="PANTHER" id="PTHR33751:SF1">
    <property type="entry name" value="CBB3-TYPE CYTOCHROME C OXIDASE SUBUNIT FIXP"/>
    <property type="match status" value="1"/>
</dbReference>
<feature type="domain" description="Cytochrome c" evidence="23">
    <location>
        <begin position="208"/>
        <end position="289"/>
    </location>
</feature>
<dbReference type="InterPro" id="IPR008168">
    <property type="entry name" value="Cyt_C_IC"/>
</dbReference>
<dbReference type="Gene3D" id="1.10.760.10">
    <property type="entry name" value="Cytochrome c-like domain"/>
    <property type="match status" value="2"/>
</dbReference>
<feature type="binding site" description="covalent" evidence="21">
    <location>
        <position position="127"/>
    </location>
    <ligand>
        <name>heme c</name>
        <dbReference type="ChEBI" id="CHEBI:61717"/>
        <label>1</label>
    </ligand>
</feature>
<comment type="cofactor">
    <cofactor evidence="19 21">
        <name>heme c</name>
        <dbReference type="ChEBI" id="CHEBI:61717"/>
    </cofactor>
    <text evidence="19 21">Binds 2 heme C groups per subunit.</text>
</comment>
<evidence type="ECO:0000256" key="8">
    <source>
        <dbReference type="ARBA" id="ARBA00022660"/>
    </source>
</evidence>
<feature type="binding site" description="axial binding residue" evidence="20">
    <location>
        <position position="128"/>
    </location>
    <ligand>
        <name>heme c</name>
        <dbReference type="ChEBI" id="CHEBI:61717"/>
        <label>1</label>
    </ligand>
    <ligandPart>
        <name>Fe</name>
        <dbReference type="ChEBI" id="CHEBI:18248"/>
    </ligandPart>
</feature>
<evidence type="ECO:0000256" key="11">
    <source>
        <dbReference type="ARBA" id="ARBA00022737"/>
    </source>
</evidence>
<evidence type="ECO:0000256" key="3">
    <source>
        <dbReference type="ARBA" id="ARBA00006113"/>
    </source>
</evidence>
<keyword evidence="12 19" id="KW-0375">Hydrogen ion transport</keyword>
<dbReference type="Pfam" id="PF14715">
    <property type="entry name" value="FixP_N"/>
    <property type="match status" value="1"/>
</dbReference>
<sequence>MADHDRKDVDELSGVATTGHEWDGIKELDNPMPRWWLYTFYATVVWALLYTIAFPAWPLISSATGGVLGYSSRQDVMQDIAEARDAQSIYVDKIAAMDVESIAQDPELLQFATAGGSALFKTWCAQCHGSGAAGAVGYPNLNDDDWLWGGTREAIVQTVSHGIRWDADPDTRWSQMPAFGRDGLLEDEAIDQVVEYVYGLSRPDADPALAGPGEQVFLDNCAACHGEDGRGMQEQGAPNLADAIWLYGGDRAAISQSVHEARFGVMPNWLGRLTEAEVKQVSIYVHGLGGGEDAAQ</sequence>
<keyword evidence="15 19" id="KW-0560">Oxidoreductase</keyword>
<evidence type="ECO:0000256" key="16">
    <source>
        <dbReference type="ARBA" id="ARBA00023004"/>
    </source>
</evidence>
<dbReference type="GO" id="GO:0005506">
    <property type="term" value="F:iron ion binding"/>
    <property type="evidence" value="ECO:0007669"/>
    <property type="project" value="InterPro"/>
</dbReference>
<accession>A0A1I3LR65</accession>
<feature type="binding site" description="covalent" evidence="21">
    <location>
        <position position="124"/>
    </location>
    <ligand>
        <name>heme c</name>
        <dbReference type="ChEBI" id="CHEBI:61717"/>
        <label>1</label>
    </ligand>
</feature>
<dbReference type="OrthoDB" id="9811281at2"/>
<dbReference type="Gene3D" id="6.10.280.130">
    <property type="match status" value="1"/>
</dbReference>
<evidence type="ECO:0000256" key="13">
    <source>
        <dbReference type="ARBA" id="ARBA00022982"/>
    </source>
</evidence>
<evidence type="ECO:0000256" key="19">
    <source>
        <dbReference type="PIRNR" id="PIRNR000006"/>
    </source>
</evidence>
<evidence type="ECO:0000313" key="24">
    <source>
        <dbReference type="EMBL" id="SFI87221.1"/>
    </source>
</evidence>
<dbReference type="NCBIfam" id="TIGR00782">
    <property type="entry name" value="ccoP"/>
    <property type="match status" value="1"/>
</dbReference>
<feature type="binding site" description="axial binding residue" evidence="20">
    <location>
        <position position="266"/>
    </location>
    <ligand>
        <name>heme c</name>
        <dbReference type="ChEBI" id="CHEBI:61717"/>
        <label>1</label>
    </ligand>
    <ligandPart>
        <name>Fe</name>
        <dbReference type="ChEBI" id="CHEBI:18248"/>
    </ligandPart>
</feature>
<dbReference type="SUPFAM" id="SSF46626">
    <property type="entry name" value="Cytochrome c"/>
    <property type="match status" value="2"/>
</dbReference>
<dbReference type="GO" id="GO:0016491">
    <property type="term" value="F:oxidoreductase activity"/>
    <property type="evidence" value="ECO:0007669"/>
    <property type="project" value="UniProtKB-KW"/>
</dbReference>
<keyword evidence="5 19" id="KW-1003">Cell membrane</keyword>
<feature type="domain" description="Cytochrome c" evidence="23">
    <location>
        <begin position="111"/>
        <end position="201"/>
    </location>
</feature>
<keyword evidence="13 19" id="KW-0249">Electron transport</keyword>
<feature type="binding site" description="covalent" evidence="21">
    <location>
        <position position="224"/>
    </location>
    <ligand>
        <name>heme c</name>
        <dbReference type="ChEBI" id="CHEBI:61717"/>
        <label>2</label>
    </ligand>
</feature>
<keyword evidence="4 19" id="KW-0813">Transport</keyword>
<dbReference type="AlphaFoldDB" id="A0A1I3LR65"/>
<feature type="transmembrane region" description="Helical" evidence="22">
    <location>
        <begin position="35"/>
        <end position="57"/>
    </location>
</feature>
<dbReference type="PANTHER" id="PTHR33751">
    <property type="entry name" value="CBB3-TYPE CYTOCHROME C OXIDASE SUBUNIT FIXP"/>
    <property type="match status" value="1"/>
</dbReference>
<dbReference type="PROSITE" id="PS51007">
    <property type="entry name" value="CYTC"/>
    <property type="match status" value="2"/>
</dbReference>
<keyword evidence="10 19" id="KW-0479">Metal-binding</keyword>
<feature type="binding site" description="axial binding residue" evidence="20">
    <location>
        <position position="176"/>
    </location>
    <ligand>
        <name>heme c</name>
        <dbReference type="ChEBI" id="CHEBI:61717"/>
        <label>2</label>
    </ligand>
    <ligandPart>
        <name>Fe</name>
        <dbReference type="ChEBI" id="CHEBI:18248"/>
    </ligandPart>
</feature>
<dbReference type="Pfam" id="PF13442">
    <property type="entry name" value="Cytochrome_CBB3"/>
    <property type="match status" value="2"/>
</dbReference>
<dbReference type="PRINTS" id="PR00605">
    <property type="entry name" value="CYTCHROMECIC"/>
</dbReference>
<evidence type="ECO:0000256" key="22">
    <source>
        <dbReference type="SAM" id="Phobius"/>
    </source>
</evidence>
<dbReference type="InterPro" id="IPR050597">
    <property type="entry name" value="Cytochrome_c_Oxidase_Subunit"/>
</dbReference>
<reference evidence="24 25" key="1">
    <citation type="submission" date="2016-10" db="EMBL/GenBank/DDBJ databases">
        <authorList>
            <person name="de Groot N.N."/>
        </authorList>
    </citation>
    <scope>NUCLEOTIDE SEQUENCE [LARGE SCALE GENOMIC DNA]</scope>
    <source>
        <strain evidence="24 25">CGMCC 1.11030</strain>
    </source>
</reference>
<feature type="binding site" description="axial binding residue" evidence="20">
    <location>
        <position position="225"/>
    </location>
    <ligand>
        <name>heme c</name>
        <dbReference type="ChEBI" id="CHEBI:61717"/>
        <label>2</label>
    </ligand>
    <ligandPart>
        <name>Fe</name>
        <dbReference type="ChEBI" id="CHEBI:18248"/>
    </ligandPart>
</feature>
<comment type="function">
    <text evidence="19">C-type cytochrome. Part of the cbb3-type cytochrome c oxidase complex.</text>
</comment>
<comment type="pathway">
    <text evidence="2 19">Energy metabolism; oxidative phosphorylation.</text>
</comment>
<keyword evidence="17 19" id="KW-0406">Ion transport</keyword>
<feature type="binding site" description="covalent" evidence="21">
    <location>
        <position position="221"/>
    </location>
    <ligand>
        <name>heme c</name>
        <dbReference type="ChEBI" id="CHEBI:61717"/>
        <label>2</label>
    </ligand>
</feature>
<evidence type="ECO:0000313" key="25">
    <source>
        <dbReference type="Proteomes" id="UP000199377"/>
    </source>
</evidence>
<dbReference type="STRING" id="1114924.SAMN05216258_110145"/>
<dbReference type="Proteomes" id="UP000199377">
    <property type="component" value="Unassembled WGS sequence"/>
</dbReference>
<dbReference type="InterPro" id="IPR038414">
    <property type="entry name" value="CcoP_N_sf"/>
</dbReference>
<dbReference type="InterPro" id="IPR032858">
    <property type="entry name" value="CcoP_N"/>
</dbReference>
<evidence type="ECO:0000259" key="23">
    <source>
        <dbReference type="PROSITE" id="PS51007"/>
    </source>
</evidence>
<keyword evidence="25" id="KW-1185">Reference proteome</keyword>
<name>A0A1I3LR65_9RHOB</name>